<dbReference type="Gene3D" id="2.40.70.10">
    <property type="entry name" value="Acid Proteases"/>
    <property type="match status" value="1"/>
</dbReference>
<evidence type="ECO:0000313" key="1">
    <source>
        <dbReference type="EMBL" id="GFA01643.1"/>
    </source>
</evidence>
<evidence type="ECO:0008006" key="2">
    <source>
        <dbReference type="Google" id="ProtNLM"/>
    </source>
</evidence>
<dbReference type="EMBL" id="BKCJ010356190">
    <property type="protein sequence ID" value="GFA01643.1"/>
    <property type="molecule type" value="Genomic_DNA"/>
</dbReference>
<name>A0A699J0R8_TANCI</name>
<dbReference type="InterPro" id="IPR032567">
    <property type="entry name" value="RTL1-rel"/>
</dbReference>
<accession>A0A699J0R8</accession>
<organism evidence="1">
    <name type="scientific">Tanacetum cinerariifolium</name>
    <name type="common">Dalmatian daisy</name>
    <name type="synonym">Chrysanthemum cinerariifolium</name>
    <dbReference type="NCBI Taxonomy" id="118510"/>
    <lineage>
        <taxon>Eukaryota</taxon>
        <taxon>Viridiplantae</taxon>
        <taxon>Streptophyta</taxon>
        <taxon>Embryophyta</taxon>
        <taxon>Tracheophyta</taxon>
        <taxon>Spermatophyta</taxon>
        <taxon>Magnoliopsida</taxon>
        <taxon>eudicotyledons</taxon>
        <taxon>Gunneridae</taxon>
        <taxon>Pentapetalae</taxon>
        <taxon>asterids</taxon>
        <taxon>campanulids</taxon>
        <taxon>Asterales</taxon>
        <taxon>Asteraceae</taxon>
        <taxon>Asteroideae</taxon>
        <taxon>Anthemideae</taxon>
        <taxon>Anthemidinae</taxon>
        <taxon>Tanacetum</taxon>
    </lineage>
</organism>
<proteinExistence type="predicted"/>
<dbReference type="PANTHER" id="PTHR15503:SF45">
    <property type="entry name" value="RNA-DIRECTED DNA POLYMERASE HOMOLOG"/>
    <property type="match status" value="1"/>
</dbReference>
<sequence>NQAHGRAFMLGAEEAHQDLNIMTGIEPSNLGFSYEIKITSGQLVEINKVIRGCKLEIKGHVFDIDLIPFGHRSLDMIIEMDWLSKHKSEIVCHEKVVRIPLQKGKVLRVIGERPKEKVMHLMSAKANEQKQEIVMVRNFPEVFSDDLSRLPPTREIEFCIELIPGAIPLTKSPY</sequence>
<dbReference type="PANTHER" id="PTHR15503">
    <property type="entry name" value="LDOC1 RELATED"/>
    <property type="match status" value="1"/>
</dbReference>
<dbReference type="AlphaFoldDB" id="A0A699J0R8"/>
<protein>
    <recommendedName>
        <fullName evidence="2">Reverse transcriptase domain-containing protein</fullName>
    </recommendedName>
</protein>
<feature type="non-terminal residue" evidence="1">
    <location>
        <position position="1"/>
    </location>
</feature>
<reference evidence="1" key="1">
    <citation type="journal article" date="2019" name="Sci. Rep.">
        <title>Draft genome of Tanacetum cinerariifolium, the natural source of mosquito coil.</title>
        <authorList>
            <person name="Yamashiro T."/>
            <person name="Shiraishi A."/>
            <person name="Satake H."/>
            <person name="Nakayama K."/>
        </authorList>
    </citation>
    <scope>NUCLEOTIDE SEQUENCE</scope>
</reference>
<dbReference type="Pfam" id="PF08284">
    <property type="entry name" value="RVP_2"/>
    <property type="match status" value="1"/>
</dbReference>
<gene>
    <name evidence="1" type="ORF">Tci_573615</name>
</gene>
<comment type="caution">
    <text evidence="1">The sequence shown here is derived from an EMBL/GenBank/DDBJ whole genome shotgun (WGS) entry which is preliminary data.</text>
</comment>
<dbReference type="InterPro" id="IPR021109">
    <property type="entry name" value="Peptidase_aspartic_dom_sf"/>
</dbReference>